<feature type="coiled-coil region" evidence="1">
    <location>
        <begin position="33"/>
        <end position="60"/>
    </location>
</feature>
<protein>
    <submittedName>
        <fullName evidence="3">Uncharacterized protein</fullName>
    </submittedName>
</protein>
<dbReference type="STRING" id="716544.wcw_0984"/>
<name>D6YW33_WADCW</name>
<keyword evidence="4" id="KW-1185">Reference proteome</keyword>
<proteinExistence type="predicted"/>
<dbReference type="RefSeq" id="WP_013182058.1">
    <property type="nucleotide sequence ID" value="NC_014225.1"/>
</dbReference>
<feature type="region of interest" description="Disordered" evidence="2">
    <location>
        <begin position="64"/>
        <end position="134"/>
    </location>
</feature>
<dbReference type="eggNOG" id="ENOG5032BTP">
    <property type="taxonomic scope" value="Bacteria"/>
</dbReference>
<dbReference type="EMBL" id="CP001928">
    <property type="protein sequence ID" value="ADI38344.1"/>
    <property type="molecule type" value="Genomic_DNA"/>
</dbReference>
<dbReference type="AlphaFoldDB" id="D6YW33"/>
<reference evidence="3 4" key="1">
    <citation type="journal article" date="2010" name="PLoS ONE">
        <title>The Waddlia genome: a window into chlamydial biology.</title>
        <authorList>
            <person name="Bertelli C."/>
            <person name="Collyn F."/>
            <person name="Croxatto A."/>
            <person name="Ruckert C."/>
            <person name="Polkinghorne A."/>
            <person name="Kebbi-Beghdadi C."/>
            <person name="Goesmann A."/>
            <person name="Vaughan L."/>
            <person name="Greub G."/>
        </authorList>
    </citation>
    <scope>NUCLEOTIDE SEQUENCE [LARGE SCALE GENOMIC DNA]</scope>
    <source>
        <strain evidence="4">ATCC VR-1470 / WSU 86-1044</strain>
    </source>
</reference>
<dbReference type="HOGENOM" id="CLU_147229_0_0_0"/>
<dbReference type="Proteomes" id="UP000001505">
    <property type="component" value="Chromosome"/>
</dbReference>
<dbReference type="KEGG" id="wch:wcw_0984"/>
<accession>D6YW33</accession>
<feature type="compositionally biased region" description="Acidic residues" evidence="2">
    <location>
        <begin position="118"/>
        <end position="134"/>
    </location>
</feature>
<sequence>MKHYKSERLKKLESELADLEQWLKLGLVPKRDIDKHKEEIQSINTKIDEEKERLQFLKESGEAEEYIAPKRNPTRAGYTEMPTLPDVEVGDTQSGNYKETSYGIDTEHGEFESTQGDGDADDEDQTFNEDDESYFSDRNRWRRGRNIIDPDADEW</sequence>
<organism evidence="3 4">
    <name type="scientific">Waddlia chondrophila (strain ATCC VR-1470 / WSU 86-1044)</name>
    <dbReference type="NCBI Taxonomy" id="716544"/>
    <lineage>
        <taxon>Bacteria</taxon>
        <taxon>Pseudomonadati</taxon>
        <taxon>Chlamydiota</taxon>
        <taxon>Chlamydiia</taxon>
        <taxon>Parachlamydiales</taxon>
        <taxon>Waddliaceae</taxon>
        <taxon>Waddlia</taxon>
    </lineage>
</organism>
<keyword evidence="1" id="KW-0175">Coiled coil</keyword>
<gene>
    <name evidence="3" type="ordered locus">wcw_0984</name>
</gene>
<dbReference type="OrthoDB" id="21163at2"/>
<evidence type="ECO:0000313" key="3">
    <source>
        <dbReference type="EMBL" id="ADI38344.1"/>
    </source>
</evidence>
<evidence type="ECO:0000256" key="2">
    <source>
        <dbReference type="SAM" id="MobiDB-lite"/>
    </source>
</evidence>
<evidence type="ECO:0000256" key="1">
    <source>
        <dbReference type="SAM" id="Coils"/>
    </source>
</evidence>
<evidence type="ECO:0000313" key="4">
    <source>
        <dbReference type="Proteomes" id="UP000001505"/>
    </source>
</evidence>